<dbReference type="InterPro" id="IPR003959">
    <property type="entry name" value="ATPase_AAA_core"/>
</dbReference>
<dbReference type="EMBL" id="AMQN01027346">
    <property type="status" value="NOT_ANNOTATED_CDS"/>
    <property type="molecule type" value="Genomic_DNA"/>
</dbReference>
<organism evidence="2">
    <name type="scientific">Capitella teleta</name>
    <name type="common">Polychaete worm</name>
    <dbReference type="NCBI Taxonomy" id="283909"/>
    <lineage>
        <taxon>Eukaryota</taxon>
        <taxon>Metazoa</taxon>
        <taxon>Spiralia</taxon>
        <taxon>Lophotrochozoa</taxon>
        <taxon>Annelida</taxon>
        <taxon>Polychaeta</taxon>
        <taxon>Sedentaria</taxon>
        <taxon>Scolecida</taxon>
        <taxon>Capitellidae</taxon>
        <taxon>Capitella</taxon>
    </lineage>
</organism>
<protein>
    <recommendedName>
        <fullName evidence="1">ATPase AAA-type core domain-containing protein</fullName>
    </recommendedName>
</protein>
<dbReference type="EMBL" id="KB308454">
    <property type="protein sequence ID" value="ELT97851.1"/>
    <property type="molecule type" value="Genomic_DNA"/>
</dbReference>
<dbReference type="GO" id="GO:0016887">
    <property type="term" value="F:ATP hydrolysis activity"/>
    <property type="evidence" value="ECO:0007669"/>
    <property type="project" value="InterPro"/>
</dbReference>
<dbReference type="InterPro" id="IPR027417">
    <property type="entry name" value="P-loop_NTPase"/>
</dbReference>
<dbReference type="AlphaFoldDB" id="R7U2I3"/>
<dbReference type="Proteomes" id="UP000014760">
    <property type="component" value="Unassembled WGS sequence"/>
</dbReference>
<dbReference type="HOGENOM" id="CLU_1645337_0_0_1"/>
<dbReference type="PANTHER" id="PTHR22605">
    <property type="entry name" value="RZ-TYPE DOMAIN-CONTAINING PROTEIN"/>
    <property type="match status" value="1"/>
</dbReference>
<evidence type="ECO:0000313" key="4">
    <source>
        <dbReference type="Proteomes" id="UP000014760"/>
    </source>
</evidence>
<gene>
    <name evidence="2" type="ORF">CAPTEDRAFT_205226</name>
</gene>
<dbReference type="Gene3D" id="3.40.50.300">
    <property type="entry name" value="P-loop containing nucleotide triphosphate hydrolases"/>
    <property type="match status" value="1"/>
</dbReference>
<dbReference type="GO" id="GO:0004842">
    <property type="term" value="F:ubiquitin-protein transferase activity"/>
    <property type="evidence" value="ECO:0007669"/>
    <property type="project" value="InterPro"/>
</dbReference>
<dbReference type="EnsemblMetazoa" id="CapteT205226">
    <property type="protein sequence ID" value="CapteP205226"/>
    <property type="gene ID" value="CapteG205226"/>
</dbReference>
<reference evidence="3" key="3">
    <citation type="submission" date="2015-06" db="UniProtKB">
        <authorList>
            <consortium name="EnsemblMetazoa"/>
        </authorList>
    </citation>
    <scope>IDENTIFICATION</scope>
</reference>
<dbReference type="Pfam" id="PF00004">
    <property type="entry name" value="AAA"/>
    <property type="match status" value="1"/>
</dbReference>
<keyword evidence="4" id="KW-1185">Reference proteome</keyword>
<evidence type="ECO:0000313" key="3">
    <source>
        <dbReference type="EnsemblMetazoa" id="CapteP205226"/>
    </source>
</evidence>
<dbReference type="PANTHER" id="PTHR22605:SF16">
    <property type="entry name" value="E3 UBIQUITIN-PROTEIN LIGASE RNF213"/>
    <property type="match status" value="1"/>
</dbReference>
<feature type="domain" description="ATPase AAA-type core" evidence="1">
    <location>
        <begin position="2"/>
        <end position="76"/>
    </location>
</feature>
<name>R7U2I3_CAPTE</name>
<reference evidence="2 4" key="2">
    <citation type="journal article" date="2013" name="Nature">
        <title>Insights into bilaterian evolution from three spiralian genomes.</title>
        <authorList>
            <person name="Simakov O."/>
            <person name="Marletaz F."/>
            <person name="Cho S.J."/>
            <person name="Edsinger-Gonzales E."/>
            <person name="Havlak P."/>
            <person name="Hellsten U."/>
            <person name="Kuo D.H."/>
            <person name="Larsson T."/>
            <person name="Lv J."/>
            <person name="Arendt D."/>
            <person name="Savage R."/>
            <person name="Osoegawa K."/>
            <person name="de Jong P."/>
            <person name="Grimwood J."/>
            <person name="Chapman J.A."/>
            <person name="Shapiro H."/>
            <person name="Aerts A."/>
            <person name="Otillar R.P."/>
            <person name="Terry A.Y."/>
            <person name="Boore J.L."/>
            <person name="Grigoriev I.V."/>
            <person name="Lindberg D.R."/>
            <person name="Seaver E.C."/>
            <person name="Weisblat D.A."/>
            <person name="Putnam N.H."/>
            <person name="Rokhsar D.S."/>
        </authorList>
    </citation>
    <scope>NUCLEOTIDE SEQUENCE</scope>
    <source>
        <strain evidence="2 4">I ESC-2004</strain>
    </source>
</reference>
<dbReference type="SUPFAM" id="SSF52540">
    <property type="entry name" value="P-loop containing nucleoside triphosphate hydrolases"/>
    <property type="match status" value="1"/>
</dbReference>
<proteinExistence type="predicted"/>
<reference evidence="4" key="1">
    <citation type="submission" date="2012-12" db="EMBL/GenBank/DDBJ databases">
        <authorList>
            <person name="Hellsten U."/>
            <person name="Grimwood J."/>
            <person name="Chapman J.A."/>
            <person name="Shapiro H."/>
            <person name="Aerts A."/>
            <person name="Otillar R.P."/>
            <person name="Terry A.Y."/>
            <person name="Boore J.L."/>
            <person name="Simakov O."/>
            <person name="Marletaz F."/>
            <person name="Cho S.-J."/>
            <person name="Edsinger-Gonzales E."/>
            <person name="Havlak P."/>
            <person name="Kuo D.-H."/>
            <person name="Larsson T."/>
            <person name="Lv J."/>
            <person name="Arendt D."/>
            <person name="Savage R."/>
            <person name="Osoegawa K."/>
            <person name="de Jong P."/>
            <person name="Lindberg D.R."/>
            <person name="Seaver E.C."/>
            <person name="Weisblat D.A."/>
            <person name="Putnam N.H."/>
            <person name="Grigoriev I.V."/>
            <person name="Rokhsar D.S."/>
        </authorList>
    </citation>
    <scope>NUCLEOTIDE SEQUENCE</scope>
    <source>
        <strain evidence="4">I ESC-2004</strain>
    </source>
</reference>
<dbReference type="InterPro" id="IPR031248">
    <property type="entry name" value="RNF213"/>
</dbReference>
<dbReference type="GO" id="GO:0005524">
    <property type="term" value="F:ATP binding"/>
    <property type="evidence" value="ECO:0007669"/>
    <property type="project" value="InterPro"/>
</dbReference>
<sequence>MGETGCGKTRLIKFMCDLSCPPGIKLRNMILAKVHGGTTEANLKKAVRDAIKTAKRNQDEHGAYISTVLFFDEANTTEAVGFIKKILCDRQIDGKPIPSGIGLGIIAACNPYRKHSDKMIHRLERAGLGYRVRASETEDTFGMLNATTIQGLTITYVSLEY</sequence>
<evidence type="ECO:0000313" key="2">
    <source>
        <dbReference type="EMBL" id="ELT97851.1"/>
    </source>
</evidence>
<dbReference type="OrthoDB" id="2423195at2759"/>
<evidence type="ECO:0000259" key="1">
    <source>
        <dbReference type="Pfam" id="PF00004"/>
    </source>
</evidence>
<dbReference type="OMA" id="YRRHTET"/>
<dbReference type="STRING" id="283909.R7U2I3"/>
<accession>R7U2I3</accession>